<comment type="caution">
    <text evidence="6">The sequence shown here is derived from an EMBL/GenBank/DDBJ whole genome shotgun (WGS) entry which is preliminary data.</text>
</comment>
<evidence type="ECO:0000313" key="6">
    <source>
        <dbReference type="EMBL" id="RDY06743.1"/>
    </source>
</evidence>
<feature type="domain" description="Mediator of RNA polymerase II transcription subunit 25 von Willebrand factor type A" evidence="5">
    <location>
        <begin position="9"/>
        <end position="80"/>
    </location>
</feature>
<keyword evidence="7" id="KW-1185">Reference proteome</keyword>
<organism evidence="6 7">
    <name type="scientific">Mucuna pruriens</name>
    <name type="common">Velvet bean</name>
    <name type="synonym">Dolichos pruriens</name>
    <dbReference type="NCBI Taxonomy" id="157652"/>
    <lineage>
        <taxon>Eukaryota</taxon>
        <taxon>Viridiplantae</taxon>
        <taxon>Streptophyta</taxon>
        <taxon>Embryophyta</taxon>
        <taxon>Tracheophyta</taxon>
        <taxon>Spermatophyta</taxon>
        <taxon>Magnoliopsida</taxon>
        <taxon>eudicotyledons</taxon>
        <taxon>Gunneridae</taxon>
        <taxon>Pentapetalae</taxon>
        <taxon>rosids</taxon>
        <taxon>fabids</taxon>
        <taxon>Fabales</taxon>
        <taxon>Fabaceae</taxon>
        <taxon>Papilionoideae</taxon>
        <taxon>50 kb inversion clade</taxon>
        <taxon>NPAAA clade</taxon>
        <taxon>indigoferoid/millettioid clade</taxon>
        <taxon>Phaseoleae</taxon>
        <taxon>Mucuna</taxon>
    </lineage>
</organism>
<dbReference type="InterPro" id="IPR021419">
    <property type="entry name" value="Mediator_Med25_VWA"/>
</dbReference>
<dbReference type="GO" id="GO:0016592">
    <property type="term" value="C:mediator complex"/>
    <property type="evidence" value="ECO:0007669"/>
    <property type="project" value="TreeGrafter"/>
</dbReference>
<dbReference type="PANTHER" id="PTHR12433:SF12">
    <property type="entry name" value="MEDIATOR OF RNA POLYMERASE II TRANSCRIPTION SUBUNIT 25"/>
    <property type="match status" value="1"/>
</dbReference>
<evidence type="ECO:0000256" key="3">
    <source>
        <dbReference type="SAM" id="MobiDB-lite"/>
    </source>
</evidence>
<keyword evidence="4" id="KW-0812">Transmembrane</keyword>
<dbReference type="GO" id="GO:0005667">
    <property type="term" value="C:transcription regulator complex"/>
    <property type="evidence" value="ECO:0007669"/>
    <property type="project" value="TreeGrafter"/>
</dbReference>
<dbReference type="GO" id="GO:0045944">
    <property type="term" value="P:positive regulation of transcription by RNA polymerase II"/>
    <property type="evidence" value="ECO:0007669"/>
    <property type="project" value="TreeGrafter"/>
</dbReference>
<gene>
    <name evidence="6" type="primary">MED25</name>
    <name evidence="6" type="ORF">CR513_09225</name>
</gene>
<protein>
    <recommendedName>
        <fullName evidence="2">Mediator of RNA polymerase II transcription subunit 25</fullName>
    </recommendedName>
</protein>
<dbReference type="PANTHER" id="PTHR12433">
    <property type="entry name" value="MEDIATOR OF RNA POLYMERASE II TRANSCRIPTION SUBUNIT 25"/>
    <property type="match status" value="1"/>
</dbReference>
<feature type="non-terminal residue" evidence="6">
    <location>
        <position position="1"/>
    </location>
</feature>
<keyword evidence="4" id="KW-0472">Membrane</keyword>
<name>A0A371HVE2_MUCPR</name>
<dbReference type="STRING" id="157652.A0A371HVE2"/>
<proteinExistence type="inferred from homology"/>
<comment type="similarity">
    <text evidence="1">Belongs to the Mediator complex subunit 25 family.</text>
</comment>
<evidence type="ECO:0000256" key="4">
    <source>
        <dbReference type="SAM" id="Phobius"/>
    </source>
</evidence>
<feature type="region of interest" description="Disordered" evidence="3">
    <location>
        <begin position="446"/>
        <end position="469"/>
    </location>
</feature>
<accession>A0A371HVE2</accession>
<reference evidence="6" key="1">
    <citation type="submission" date="2018-05" db="EMBL/GenBank/DDBJ databases">
        <title>Draft genome of Mucuna pruriens seed.</title>
        <authorList>
            <person name="Nnadi N.E."/>
            <person name="Vos R."/>
            <person name="Hasami M.H."/>
            <person name="Devisetty U.K."/>
            <person name="Aguiy J.C."/>
        </authorList>
    </citation>
    <scope>NUCLEOTIDE SEQUENCE [LARGE SCALE GENOMIC DNA]</scope>
    <source>
        <strain evidence="6">JCA_2017</strain>
    </source>
</reference>
<evidence type="ECO:0000256" key="1">
    <source>
        <dbReference type="ARBA" id="ARBA00009102"/>
    </source>
</evidence>
<dbReference type="AlphaFoldDB" id="A0A371HVE2"/>
<keyword evidence="4" id="KW-1133">Transmembrane helix</keyword>
<evidence type="ECO:0000259" key="5">
    <source>
        <dbReference type="Pfam" id="PF11265"/>
    </source>
</evidence>
<feature type="transmembrane region" description="Helical" evidence="4">
    <location>
        <begin position="125"/>
        <end position="146"/>
    </location>
</feature>
<dbReference type="Pfam" id="PF11265">
    <property type="entry name" value="Med25_VWA"/>
    <property type="match status" value="1"/>
</dbReference>
<evidence type="ECO:0000256" key="2">
    <source>
        <dbReference type="ARBA" id="ARBA00019694"/>
    </source>
</evidence>
<feature type="compositionally biased region" description="Low complexity" evidence="3">
    <location>
        <begin position="449"/>
        <end position="462"/>
    </location>
</feature>
<evidence type="ECO:0000313" key="7">
    <source>
        <dbReference type="Proteomes" id="UP000257109"/>
    </source>
</evidence>
<dbReference type="OrthoDB" id="1742807at2759"/>
<dbReference type="Proteomes" id="UP000257109">
    <property type="component" value="Unassembled WGS sequence"/>
</dbReference>
<sequence>MYNANSGFNVQYIDWTTDVDHFLSTLWCLAFDGDNVSQHTIAEGLTNSIVMFPRPSSRMTMQEYYQGERHCILVATGDPIARKMLVALPMIVEGKFVEAQFKHLYADFLEVARMFRPVISWNSSFFFLNYSLLLFILTMSMLLHAARGNPFHNYSKPTSNVYRDFQFGKSLSLTLIGNSDSPTVNTPVIDYQIDQFTVLLSRNFKEVHNVLYGKGKESVESMNTTLNVALPIICTDDDVLFSVRSMTVGEQSIEGVQNESVSTLSPIIPQAITDEMDVPFPNYSLPTDANDDIMAQIDNEKNDIFLPIFEDDFMAQLDNDNDIFLPTFEDDIMAQIDNDNDIFLPILGEDTLNNNEALQEWEDDLRQVLTDIPTAGEGSSSRGLPQEMGVMNPILCSEDCSNSSSPLPQNNQNLWLGGPSDMNSTTVRLGTMDPSPIGASFGNSMFPDTTTTNSPTQSQSQSFPVLPYGSNSSSDQQFSRYQMTMLSPLGTPAMMAQYNQSHFWPCPPSLTDFQDFVHAWEGSLVGKIYSNRSSLNLAKALRIPTSPATLTVKWSSSLEIAFFLPKKAVNHTTRICAGVIHYMFFRIVQFNNLDLFDHMMSKNLCAKIDLPSQTLILSTTESKHHYLGTVFPG</sequence>
<dbReference type="EMBL" id="QJKJ01001624">
    <property type="protein sequence ID" value="RDY06743.1"/>
    <property type="molecule type" value="Genomic_DNA"/>
</dbReference>
<feature type="non-terminal residue" evidence="6">
    <location>
        <position position="633"/>
    </location>
</feature>